<proteinExistence type="predicted"/>
<dbReference type="InterPro" id="IPR028098">
    <property type="entry name" value="Glyco_trans_4-like_N"/>
</dbReference>
<accession>E0I6L5</accession>
<dbReference type="Gene3D" id="3.40.50.2000">
    <property type="entry name" value="Glycogen Phosphorylase B"/>
    <property type="match status" value="2"/>
</dbReference>
<organism evidence="3 4">
    <name type="scientific">Paenibacillus curdlanolyticus YK9</name>
    <dbReference type="NCBI Taxonomy" id="717606"/>
    <lineage>
        <taxon>Bacteria</taxon>
        <taxon>Bacillati</taxon>
        <taxon>Bacillota</taxon>
        <taxon>Bacilli</taxon>
        <taxon>Bacillales</taxon>
        <taxon>Paenibacillaceae</taxon>
        <taxon>Paenibacillus</taxon>
    </lineage>
</organism>
<dbReference type="InterPro" id="IPR050194">
    <property type="entry name" value="Glycosyltransferase_grp1"/>
</dbReference>
<keyword evidence="3" id="KW-0808">Transferase</keyword>
<dbReference type="Proteomes" id="UP000005387">
    <property type="component" value="Unassembled WGS sequence"/>
</dbReference>
<evidence type="ECO:0000313" key="3">
    <source>
        <dbReference type="EMBL" id="EFM11681.1"/>
    </source>
</evidence>
<evidence type="ECO:0000313" key="4">
    <source>
        <dbReference type="Proteomes" id="UP000005387"/>
    </source>
</evidence>
<feature type="domain" description="Glycosyltransferase subfamily 4-like N-terminal" evidence="2">
    <location>
        <begin position="14"/>
        <end position="180"/>
    </location>
</feature>
<dbReference type="PANTHER" id="PTHR45947">
    <property type="entry name" value="SULFOQUINOVOSYL TRANSFERASE SQD2"/>
    <property type="match status" value="1"/>
</dbReference>
<dbReference type="InterPro" id="IPR001296">
    <property type="entry name" value="Glyco_trans_1"/>
</dbReference>
<evidence type="ECO:0000259" key="1">
    <source>
        <dbReference type="Pfam" id="PF00534"/>
    </source>
</evidence>
<dbReference type="Pfam" id="PF00534">
    <property type="entry name" value="Glycos_transf_1"/>
    <property type="match status" value="1"/>
</dbReference>
<sequence length="393" mass="44310">MRLALFTDTYDPEVNGVARTLGRWTEYLRLQGVEVQVFAPDPASGHPPRHSSIHVQRFASLPFFLYPECRWALPNPFPIRRALLEFKPTLIHVATPFNMGLFGVHYAKKLHIPLVASYHTNFDRYLPFYNLQWMVKMLWRYMEWFHQDCQSIFVPSPSTRSDLVKRGWREERLQVWPRGIAQNQYFPGVDRSKVLASLGIEPERFVVLYVGRLAPEKDVGVAIDAFERFRQSSCPEAVLLIAGDGPSAAELAERCKRDQLPVSFLGFTELPALRALYAAADVFLFPSSTETFGNVVLEAMASGTPVVCAAAGGVADTVTHRENGLLCEPGDVEAFASALELLYRNPEQRLVLAERGIAYAQSQSWEAIFDRLLSQFREAEAGEGGKTVHRFVT</sequence>
<dbReference type="Pfam" id="PF13439">
    <property type="entry name" value="Glyco_transf_4"/>
    <property type="match status" value="1"/>
</dbReference>
<dbReference type="PANTHER" id="PTHR45947:SF3">
    <property type="entry name" value="SULFOQUINOVOSYL TRANSFERASE SQD2"/>
    <property type="match status" value="1"/>
</dbReference>
<dbReference type="RefSeq" id="WP_006037302.1">
    <property type="nucleotide sequence ID" value="NZ_AEDD01000003.1"/>
</dbReference>
<dbReference type="GO" id="GO:0016758">
    <property type="term" value="F:hexosyltransferase activity"/>
    <property type="evidence" value="ECO:0007669"/>
    <property type="project" value="TreeGrafter"/>
</dbReference>
<dbReference type="CDD" id="cd03814">
    <property type="entry name" value="GT4-like"/>
    <property type="match status" value="1"/>
</dbReference>
<reference evidence="3 4" key="1">
    <citation type="submission" date="2010-07" db="EMBL/GenBank/DDBJ databases">
        <title>The draft genome of Paenibacillus curdlanolyticus YK9.</title>
        <authorList>
            <consortium name="US DOE Joint Genome Institute (JGI-PGF)"/>
            <person name="Lucas S."/>
            <person name="Copeland A."/>
            <person name="Lapidus A."/>
            <person name="Cheng J.-F."/>
            <person name="Bruce D."/>
            <person name="Goodwin L."/>
            <person name="Pitluck S."/>
            <person name="Land M.L."/>
            <person name="Hauser L."/>
            <person name="Chang Y.-J."/>
            <person name="Jeffries C."/>
            <person name="Anderson I.J."/>
            <person name="Johnson E."/>
            <person name="Loganathan U."/>
            <person name="Mulhopadhyay B."/>
            <person name="Kyrpides N."/>
            <person name="Woyke T.J."/>
        </authorList>
    </citation>
    <scope>NUCLEOTIDE SEQUENCE [LARGE SCALE GENOMIC DNA]</scope>
    <source>
        <strain evidence="3 4">YK9</strain>
    </source>
</reference>
<dbReference type="SUPFAM" id="SSF53756">
    <property type="entry name" value="UDP-Glycosyltransferase/glycogen phosphorylase"/>
    <property type="match status" value="1"/>
</dbReference>
<dbReference type="EMBL" id="AEDD01000003">
    <property type="protein sequence ID" value="EFM11681.1"/>
    <property type="molecule type" value="Genomic_DNA"/>
</dbReference>
<evidence type="ECO:0000259" key="2">
    <source>
        <dbReference type="Pfam" id="PF13439"/>
    </source>
</evidence>
<protein>
    <submittedName>
        <fullName evidence="3">Glycosyl transferase group 1</fullName>
    </submittedName>
</protein>
<gene>
    <name evidence="3" type="ORF">PaecuDRAFT_1287</name>
</gene>
<dbReference type="OrthoDB" id="9802525at2"/>
<name>E0I6L5_9BACL</name>
<keyword evidence="4" id="KW-1185">Reference proteome</keyword>
<dbReference type="eggNOG" id="COG0438">
    <property type="taxonomic scope" value="Bacteria"/>
</dbReference>
<feature type="domain" description="Glycosyl transferase family 1" evidence="1">
    <location>
        <begin position="195"/>
        <end position="356"/>
    </location>
</feature>
<dbReference type="AlphaFoldDB" id="E0I6L5"/>
<dbReference type="STRING" id="717606.PaecuDRAFT_1287"/>